<feature type="domain" description="Radical SAM core" evidence="6">
    <location>
        <begin position="222"/>
        <end position="354"/>
    </location>
</feature>
<evidence type="ECO:0000313" key="9">
    <source>
        <dbReference type="Proteomes" id="UP000752013"/>
    </source>
</evidence>
<evidence type="ECO:0000313" key="8">
    <source>
        <dbReference type="EMBL" id="NIZ46631.1"/>
    </source>
</evidence>
<dbReference type="EMBL" id="JAATLK010000001">
    <property type="protein sequence ID" value="NIZ46631.1"/>
    <property type="molecule type" value="Genomic_DNA"/>
</dbReference>
<dbReference type="InterPro" id="IPR023885">
    <property type="entry name" value="4Fe4S-binding_SPASM_dom"/>
</dbReference>
<evidence type="ECO:0000256" key="1">
    <source>
        <dbReference type="ARBA" id="ARBA00001966"/>
    </source>
</evidence>
<comment type="caution">
    <text evidence="8">The sequence shown here is derived from an EMBL/GenBank/DDBJ whole genome shotgun (WGS) entry which is preliminary data.</text>
</comment>
<dbReference type="PANTHER" id="PTHR11228">
    <property type="entry name" value="RADICAL SAM DOMAIN PROTEIN"/>
    <property type="match status" value="1"/>
</dbReference>
<keyword evidence="5" id="KW-0411">Iron-sulfur</keyword>
<dbReference type="AlphaFoldDB" id="A0A968GF48"/>
<dbReference type="InterPro" id="IPR050377">
    <property type="entry name" value="Radical_SAM_PqqE_MftC-like"/>
</dbReference>
<dbReference type="InterPro" id="IPR058240">
    <property type="entry name" value="rSAM_sf"/>
</dbReference>
<sequence>MTTIAIIDKREFSSYAQSPWYKYSNTLEAVREKLSFVDSIYTLGYSDADLLIPQESSLHEIISVIHQMITEPCWIIYADAQAPLCDSHLLQEMIETSKKYHVQYHFAEGYPKGWSFPIIDSRILPLLLPLAMSSLIPHQDASSNFFFEIMRPNLNDFDIETTLSPKDLRLLRIDLRRNNKSNNTICHKFYDNGLTTTEALMEQSSQLVTLSMGLPAYYNFQISSDCPQKCLYCPYPTMKTFNNHYMIDVSSFTLLLDKIVAFSGEAIIGLSLLGEPSLHPEFPHIMKSVLAHPSLKLHIETSGIGWKEESLTTLTELDPTRFSLIVSLDGHNSHEYKQVRGDQFSEVQQFIDKILQIESLKNSIWIQRMRINELEDGLQLFYQTMKKRHPQLIIQKYHDYAGTLDKNLQIDLSPIHRHPCWALKREISIYPDGTIHLCRVDIYAQHILGNIYHNTLEEIWHNIQEIFLQHANHIYPPICQNCEEYYIYTF</sequence>
<evidence type="ECO:0000256" key="3">
    <source>
        <dbReference type="ARBA" id="ARBA00022723"/>
    </source>
</evidence>
<evidence type="ECO:0000259" key="6">
    <source>
        <dbReference type="Pfam" id="PF04055"/>
    </source>
</evidence>
<accession>A0A968GF48</accession>
<dbReference type="InterPro" id="IPR027608">
    <property type="entry name" value="Spiro_SPASM"/>
</dbReference>
<protein>
    <submittedName>
        <fullName evidence="8">Spiro-SPASM protein</fullName>
    </submittedName>
</protein>
<proteinExistence type="predicted"/>
<dbReference type="InterPro" id="IPR007197">
    <property type="entry name" value="rSAM"/>
</dbReference>
<dbReference type="GO" id="GO:0051536">
    <property type="term" value="F:iron-sulfur cluster binding"/>
    <property type="evidence" value="ECO:0007669"/>
    <property type="project" value="UniProtKB-KW"/>
</dbReference>
<evidence type="ECO:0000256" key="2">
    <source>
        <dbReference type="ARBA" id="ARBA00022691"/>
    </source>
</evidence>
<dbReference type="PANTHER" id="PTHR11228:SF7">
    <property type="entry name" value="PQQA PEPTIDE CYCLASE"/>
    <property type="match status" value="1"/>
</dbReference>
<comment type="cofactor">
    <cofactor evidence="1">
        <name>[4Fe-4S] cluster</name>
        <dbReference type="ChEBI" id="CHEBI:49883"/>
    </cofactor>
</comment>
<dbReference type="Proteomes" id="UP000752013">
    <property type="component" value="Unassembled WGS sequence"/>
</dbReference>
<dbReference type="SUPFAM" id="SSF102114">
    <property type="entry name" value="Radical SAM enzymes"/>
    <property type="match status" value="1"/>
</dbReference>
<feature type="domain" description="4Fe4S-binding SPASM" evidence="7">
    <location>
        <begin position="420"/>
        <end position="483"/>
    </location>
</feature>
<name>A0A968GF48_9SPIO</name>
<organism evidence="8 9">
    <name type="scientific">Entomospira nematocerorum</name>
    <dbReference type="NCBI Taxonomy" id="2719987"/>
    <lineage>
        <taxon>Bacteria</taxon>
        <taxon>Pseudomonadati</taxon>
        <taxon>Spirochaetota</taxon>
        <taxon>Spirochaetia</taxon>
        <taxon>Spirochaetales</taxon>
        <taxon>Spirochaetaceae</taxon>
        <taxon>Entomospira</taxon>
    </lineage>
</organism>
<keyword evidence="3" id="KW-0479">Metal-binding</keyword>
<gene>
    <name evidence="8" type="ORF">HCT46_01645</name>
</gene>
<dbReference type="GO" id="GO:0003824">
    <property type="term" value="F:catalytic activity"/>
    <property type="evidence" value="ECO:0007669"/>
    <property type="project" value="InterPro"/>
</dbReference>
<dbReference type="NCBIfam" id="TIGR04321">
    <property type="entry name" value="spiroSPASM"/>
    <property type="match status" value="1"/>
</dbReference>
<dbReference type="InterPro" id="IPR013785">
    <property type="entry name" value="Aldolase_TIM"/>
</dbReference>
<evidence type="ECO:0000259" key="7">
    <source>
        <dbReference type="Pfam" id="PF13186"/>
    </source>
</evidence>
<keyword evidence="2" id="KW-0949">S-adenosyl-L-methionine</keyword>
<dbReference type="CDD" id="cd21109">
    <property type="entry name" value="SPASM"/>
    <property type="match status" value="1"/>
</dbReference>
<dbReference type="Pfam" id="PF04055">
    <property type="entry name" value="Radical_SAM"/>
    <property type="match status" value="1"/>
</dbReference>
<dbReference type="RefSeq" id="WP_167703085.1">
    <property type="nucleotide sequence ID" value="NZ_CP118168.1"/>
</dbReference>
<dbReference type="SFLD" id="SFLDS00029">
    <property type="entry name" value="Radical_SAM"/>
    <property type="match status" value="1"/>
</dbReference>
<keyword evidence="4" id="KW-0408">Iron</keyword>
<keyword evidence="9" id="KW-1185">Reference proteome</keyword>
<evidence type="ECO:0000256" key="4">
    <source>
        <dbReference type="ARBA" id="ARBA00023004"/>
    </source>
</evidence>
<dbReference type="Pfam" id="PF13186">
    <property type="entry name" value="SPASM"/>
    <property type="match status" value="1"/>
</dbReference>
<dbReference type="Gene3D" id="3.20.20.70">
    <property type="entry name" value="Aldolase class I"/>
    <property type="match status" value="1"/>
</dbReference>
<evidence type="ECO:0000256" key="5">
    <source>
        <dbReference type="ARBA" id="ARBA00023014"/>
    </source>
</evidence>
<dbReference type="CDD" id="cd01335">
    <property type="entry name" value="Radical_SAM"/>
    <property type="match status" value="1"/>
</dbReference>
<reference evidence="8" key="1">
    <citation type="submission" date="2020-03" db="EMBL/GenBank/DDBJ databases">
        <title>Spirochaetal bacteria isolated from arthropods constitute a novel genus Entomospira genus novum within the order Spirochaetales.</title>
        <authorList>
            <person name="Grana-Miraglia L."/>
            <person name="Sikutova S."/>
            <person name="Fingerle V."/>
            <person name="Sing A."/>
            <person name="Castillo-Ramirez S."/>
            <person name="Margos G."/>
            <person name="Rudolf I."/>
        </authorList>
    </citation>
    <scope>NUCLEOTIDE SEQUENCE</scope>
    <source>
        <strain evidence="8">BR208</strain>
    </source>
</reference>
<dbReference type="GO" id="GO:0046872">
    <property type="term" value="F:metal ion binding"/>
    <property type="evidence" value="ECO:0007669"/>
    <property type="project" value="UniProtKB-KW"/>
</dbReference>